<dbReference type="InterPro" id="IPR052203">
    <property type="entry name" value="GHMP_Kinase-Related"/>
</dbReference>
<protein>
    <submittedName>
        <fullName evidence="3">Uncharacterized protein</fullName>
    </submittedName>
</protein>
<dbReference type="GO" id="GO:0042352">
    <property type="term" value="P:GDP-L-fucose salvage"/>
    <property type="evidence" value="ECO:0007669"/>
    <property type="project" value="TreeGrafter"/>
</dbReference>
<accession>A0AAN8LWF2</accession>
<dbReference type="GO" id="GO:0050201">
    <property type="term" value="F:fucokinase activity"/>
    <property type="evidence" value="ECO:0007669"/>
    <property type="project" value="TreeGrafter"/>
</dbReference>
<keyword evidence="4" id="KW-1185">Reference proteome</keyword>
<keyword evidence="1" id="KW-0808">Transferase</keyword>
<comment type="caution">
    <text evidence="3">The sequence shown here is derived from an EMBL/GenBank/DDBJ whole genome shotgun (WGS) entry which is preliminary data.</text>
</comment>
<dbReference type="Proteomes" id="UP001356427">
    <property type="component" value="Unassembled WGS sequence"/>
</dbReference>
<gene>
    <name evidence="3" type="ORF">J4Q44_G00119140</name>
</gene>
<dbReference type="EMBL" id="JAGTTL010000009">
    <property type="protein sequence ID" value="KAK6318623.1"/>
    <property type="molecule type" value="Genomic_DNA"/>
</dbReference>
<evidence type="ECO:0000313" key="3">
    <source>
        <dbReference type="EMBL" id="KAK6318623.1"/>
    </source>
</evidence>
<dbReference type="PANTHER" id="PTHR32463:SF0">
    <property type="entry name" value="L-FUCOSE KINASE"/>
    <property type="match status" value="1"/>
</dbReference>
<dbReference type="PANTHER" id="PTHR32463">
    <property type="entry name" value="L-FUCOSE KINASE"/>
    <property type="match status" value="1"/>
</dbReference>
<evidence type="ECO:0000256" key="2">
    <source>
        <dbReference type="ARBA" id="ARBA00022777"/>
    </source>
</evidence>
<evidence type="ECO:0000313" key="4">
    <source>
        <dbReference type="Proteomes" id="UP001356427"/>
    </source>
</evidence>
<keyword evidence="2" id="KW-0418">Kinase</keyword>
<organism evidence="3 4">
    <name type="scientific">Coregonus suidteri</name>
    <dbReference type="NCBI Taxonomy" id="861788"/>
    <lineage>
        <taxon>Eukaryota</taxon>
        <taxon>Metazoa</taxon>
        <taxon>Chordata</taxon>
        <taxon>Craniata</taxon>
        <taxon>Vertebrata</taxon>
        <taxon>Euteleostomi</taxon>
        <taxon>Actinopterygii</taxon>
        <taxon>Neopterygii</taxon>
        <taxon>Teleostei</taxon>
        <taxon>Protacanthopterygii</taxon>
        <taxon>Salmoniformes</taxon>
        <taxon>Salmonidae</taxon>
        <taxon>Coregoninae</taxon>
        <taxon>Coregonus</taxon>
    </lineage>
</organism>
<name>A0AAN8LWF2_9TELE</name>
<reference evidence="3 4" key="1">
    <citation type="submission" date="2021-04" db="EMBL/GenBank/DDBJ databases">
        <authorList>
            <person name="De Guttry C."/>
            <person name="Zahm M."/>
            <person name="Klopp C."/>
            <person name="Cabau C."/>
            <person name="Louis A."/>
            <person name="Berthelot C."/>
            <person name="Parey E."/>
            <person name="Roest Crollius H."/>
            <person name="Montfort J."/>
            <person name="Robinson-Rechavi M."/>
            <person name="Bucao C."/>
            <person name="Bouchez O."/>
            <person name="Gislard M."/>
            <person name="Lluch J."/>
            <person name="Milhes M."/>
            <person name="Lampietro C."/>
            <person name="Lopez Roques C."/>
            <person name="Donnadieu C."/>
            <person name="Braasch I."/>
            <person name="Desvignes T."/>
            <person name="Postlethwait J."/>
            <person name="Bobe J."/>
            <person name="Wedekind C."/>
            <person name="Guiguen Y."/>
        </authorList>
    </citation>
    <scope>NUCLEOTIDE SEQUENCE [LARGE SCALE GENOMIC DNA]</scope>
    <source>
        <strain evidence="3">Cs_M1</strain>
        <tissue evidence="3">Blood</tissue>
    </source>
</reference>
<dbReference type="AlphaFoldDB" id="A0AAN8LWF2"/>
<evidence type="ECO:0000256" key="1">
    <source>
        <dbReference type="ARBA" id="ARBA00022679"/>
    </source>
</evidence>
<proteinExistence type="predicted"/>
<sequence>MDNLKGQSDRGLLPSFRAAVLGGQHEELLCTLDSIAAGSRENLGVAARCLACIADVLACMAGEGRGGLRSGPAANPAWSHAFSVLEQGDLLGGVQALATERAKWLSRPHLLVRAARHYEGAGQVLLRQAVMSSQRFISIGQGEVPPLGEWQDVECPARLDLSGGWSDTPPIAFEHMVAQWSTWR</sequence>